<evidence type="ECO:0000256" key="3">
    <source>
        <dbReference type="ARBA" id="ARBA00007957"/>
    </source>
</evidence>
<keyword evidence="11" id="KW-0805">Transcription regulation</keyword>
<dbReference type="SUPFAM" id="SSF46785">
    <property type="entry name" value="Winged helix' DNA-binding domain"/>
    <property type="match status" value="1"/>
</dbReference>
<evidence type="ECO:0000256" key="5">
    <source>
        <dbReference type="ARBA" id="ARBA00020910"/>
    </source>
</evidence>
<evidence type="ECO:0000256" key="6">
    <source>
        <dbReference type="ARBA" id="ARBA00022490"/>
    </source>
</evidence>
<dbReference type="GO" id="GO:1900705">
    <property type="term" value="P:negative regulation of siderophore biosynthetic process"/>
    <property type="evidence" value="ECO:0007669"/>
    <property type="project" value="TreeGrafter"/>
</dbReference>
<comment type="subunit">
    <text evidence="4">Homodimer.</text>
</comment>
<dbReference type="InterPro" id="IPR036388">
    <property type="entry name" value="WH-like_DNA-bd_sf"/>
</dbReference>
<keyword evidence="13" id="KW-0804">Transcription</keyword>
<dbReference type="RefSeq" id="WP_101637065.1">
    <property type="nucleotide sequence ID" value="NZ_CAMPWA010000019.1"/>
</dbReference>
<evidence type="ECO:0000256" key="2">
    <source>
        <dbReference type="ARBA" id="ARBA00004496"/>
    </source>
</evidence>
<reference evidence="16 17" key="1">
    <citation type="submission" date="2017-12" db="EMBL/GenBank/DDBJ databases">
        <title>Phylogenetic diversity of female urinary microbiome.</title>
        <authorList>
            <person name="Thomas-White K."/>
            <person name="Wolfe A.J."/>
        </authorList>
    </citation>
    <scope>NUCLEOTIDE SEQUENCE [LARGE SCALE GENOMIC DNA]</scope>
    <source>
        <strain evidence="16 17">UMB0112</strain>
    </source>
</reference>
<dbReference type="EMBL" id="PKHU01000003">
    <property type="protein sequence ID" value="PKZ29493.1"/>
    <property type="molecule type" value="Genomic_DNA"/>
</dbReference>
<feature type="binding site" evidence="15">
    <location>
        <position position="108"/>
    </location>
    <ligand>
        <name>Fe cation</name>
        <dbReference type="ChEBI" id="CHEBI:24875"/>
    </ligand>
</feature>
<evidence type="ECO:0000256" key="10">
    <source>
        <dbReference type="ARBA" id="ARBA00023004"/>
    </source>
</evidence>
<comment type="subcellular location">
    <subcellularLocation>
        <location evidence="2">Cytoplasm</location>
    </subcellularLocation>
</comment>
<evidence type="ECO:0000256" key="15">
    <source>
        <dbReference type="PIRSR" id="PIRSR602481-2"/>
    </source>
</evidence>
<keyword evidence="6" id="KW-0963">Cytoplasm</keyword>
<name>A0A2I1NAT1_9BACT</name>
<dbReference type="GO" id="GO:0005829">
    <property type="term" value="C:cytosol"/>
    <property type="evidence" value="ECO:0007669"/>
    <property type="project" value="TreeGrafter"/>
</dbReference>
<feature type="binding site" evidence="15">
    <location>
        <position position="127"/>
    </location>
    <ligand>
        <name>Fe cation</name>
        <dbReference type="ChEBI" id="CHEBI:24875"/>
    </ligand>
</feature>
<accession>A0A2I1NAT1</accession>
<evidence type="ECO:0000313" key="17">
    <source>
        <dbReference type="Proteomes" id="UP000234639"/>
    </source>
</evidence>
<feature type="binding site" evidence="15">
    <location>
        <position position="106"/>
    </location>
    <ligand>
        <name>Fe cation</name>
        <dbReference type="ChEBI" id="CHEBI:24875"/>
    </ligand>
</feature>
<dbReference type="Pfam" id="PF01475">
    <property type="entry name" value="FUR"/>
    <property type="match status" value="1"/>
</dbReference>
<dbReference type="AlphaFoldDB" id="A0A2I1NAT1"/>
<dbReference type="GO" id="GO:0000976">
    <property type="term" value="F:transcription cis-regulatory region binding"/>
    <property type="evidence" value="ECO:0007669"/>
    <property type="project" value="TreeGrafter"/>
</dbReference>
<dbReference type="Proteomes" id="UP000234639">
    <property type="component" value="Unassembled WGS sequence"/>
</dbReference>
<dbReference type="FunFam" id="3.30.1490.190:FF:000001">
    <property type="entry name" value="Ferric uptake regulation protein"/>
    <property type="match status" value="1"/>
</dbReference>
<protein>
    <recommendedName>
        <fullName evidence="5">Ferric uptake regulation protein</fullName>
    </recommendedName>
</protein>
<dbReference type="Gene3D" id="1.10.10.10">
    <property type="entry name" value="Winged helix-like DNA-binding domain superfamily/Winged helix DNA-binding domain"/>
    <property type="match status" value="1"/>
</dbReference>
<comment type="cofactor">
    <cofactor evidence="15">
        <name>Mn(2+)</name>
        <dbReference type="ChEBI" id="CHEBI:29035"/>
    </cofactor>
    <cofactor evidence="15">
        <name>Fe(2+)</name>
        <dbReference type="ChEBI" id="CHEBI:29033"/>
    </cofactor>
    <text evidence="15">Binds 1 Mn(2+) or Fe(2+) ion per subunit.</text>
</comment>
<dbReference type="InterPro" id="IPR043135">
    <property type="entry name" value="Fur_C"/>
</dbReference>
<dbReference type="PANTHER" id="PTHR33202">
    <property type="entry name" value="ZINC UPTAKE REGULATION PROTEIN"/>
    <property type="match status" value="1"/>
</dbReference>
<keyword evidence="12" id="KW-0238">DNA-binding</keyword>
<dbReference type="PANTHER" id="PTHR33202:SF2">
    <property type="entry name" value="FERRIC UPTAKE REGULATION PROTEIN"/>
    <property type="match status" value="1"/>
</dbReference>
<comment type="function">
    <text evidence="1">Acts as a global negative controlling element, employing Fe(2+) as a cofactor to bind the operator of the repressed genes.</text>
</comment>
<keyword evidence="8 14" id="KW-0479">Metal-binding</keyword>
<feature type="binding site" evidence="14">
    <location>
        <position position="152"/>
    </location>
    <ligand>
        <name>Zn(2+)</name>
        <dbReference type="ChEBI" id="CHEBI:29105"/>
    </ligand>
</feature>
<proteinExistence type="inferred from homology"/>
<evidence type="ECO:0000256" key="9">
    <source>
        <dbReference type="ARBA" id="ARBA00022833"/>
    </source>
</evidence>
<evidence type="ECO:0000313" key="16">
    <source>
        <dbReference type="EMBL" id="PKZ29493.1"/>
    </source>
</evidence>
<feature type="binding site" evidence="14">
    <location>
        <position position="112"/>
    </location>
    <ligand>
        <name>Zn(2+)</name>
        <dbReference type="ChEBI" id="CHEBI:29105"/>
    </ligand>
</feature>
<dbReference type="InterPro" id="IPR002481">
    <property type="entry name" value="FUR"/>
</dbReference>
<comment type="cofactor">
    <cofactor evidence="14">
        <name>Zn(2+)</name>
        <dbReference type="ChEBI" id="CHEBI:29105"/>
    </cofactor>
    <text evidence="14">Binds 1 zinc ion per subunit.</text>
</comment>
<evidence type="ECO:0000256" key="14">
    <source>
        <dbReference type="PIRSR" id="PIRSR602481-1"/>
    </source>
</evidence>
<gene>
    <name evidence="16" type="ORF">CYJ41_03820</name>
</gene>
<organism evidence="16 17">
    <name type="scientific">Campylobacter ureolyticus</name>
    <dbReference type="NCBI Taxonomy" id="827"/>
    <lineage>
        <taxon>Bacteria</taxon>
        <taxon>Pseudomonadati</taxon>
        <taxon>Campylobacterota</taxon>
        <taxon>Epsilonproteobacteria</taxon>
        <taxon>Campylobacterales</taxon>
        <taxon>Campylobacteraceae</taxon>
        <taxon>Campylobacter</taxon>
    </lineage>
</organism>
<dbReference type="GO" id="GO:0003700">
    <property type="term" value="F:DNA-binding transcription factor activity"/>
    <property type="evidence" value="ECO:0007669"/>
    <property type="project" value="InterPro"/>
</dbReference>
<keyword evidence="9 14" id="KW-0862">Zinc</keyword>
<dbReference type="InterPro" id="IPR036390">
    <property type="entry name" value="WH_DNA-bd_sf"/>
</dbReference>
<dbReference type="CDD" id="cd07153">
    <property type="entry name" value="Fur_like"/>
    <property type="match status" value="1"/>
</dbReference>
<dbReference type="GO" id="GO:0045892">
    <property type="term" value="P:negative regulation of DNA-templated transcription"/>
    <property type="evidence" value="ECO:0007669"/>
    <property type="project" value="TreeGrafter"/>
</dbReference>
<comment type="similarity">
    <text evidence="3">Belongs to the Fur family.</text>
</comment>
<sequence>MKQKNKTTRIENLEFDAILYEFREILRKNKLKYTKQRESVIKMLYNSDHHFTPEELYLEIRDEQPELNIGIATVYRTLNLLEDSGMVTSISFGTQGKKFELATKPHHDHLICKNCGKIVEFEDPSVEKKQEEIAKKNGFTLTGHLMQLYGTCKNCSKKES</sequence>
<evidence type="ECO:0000256" key="13">
    <source>
        <dbReference type="ARBA" id="ARBA00023163"/>
    </source>
</evidence>
<feature type="binding site" evidence="15">
    <location>
        <position position="144"/>
    </location>
    <ligand>
        <name>Fe cation</name>
        <dbReference type="ChEBI" id="CHEBI:24875"/>
    </ligand>
</feature>
<dbReference type="Gene3D" id="3.30.1490.190">
    <property type="match status" value="1"/>
</dbReference>
<feature type="binding site" evidence="14">
    <location>
        <position position="155"/>
    </location>
    <ligand>
        <name>Zn(2+)</name>
        <dbReference type="ChEBI" id="CHEBI:29105"/>
    </ligand>
</feature>
<feature type="binding site" evidence="14">
    <location>
        <position position="115"/>
    </location>
    <ligand>
        <name>Zn(2+)</name>
        <dbReference type="ChEBI" id="CHEBI:29105"/>
    </ligand>
</feature>
<dbReference type="GO" id="GO:0008270">
    <property type="term" value="F:zinc ion binding"/>
    <property type="evidence" value="ECO:0007669"/>
    <property type="project" value="TreeGrafter"/>
</dbReference>
<evidence type="ECO:0000256" key="1">
    <source>
        <dbReference type="ARBA" id="ARBA00002997"/>
    </source>
</evidence>
<keyword evidence="10 15" id="KW-0408">Iron</keyword>
<evidence type="ECO:0000256" key="4">
    <source>
        <dbReference type="ARBA" id="ARBA00011738"/>
    </source>
</evidence>
<evidence type="ECO:0000256" key="8">
    <source>
        <dbReference type="ARBA" id="ARBA00022723"/>
    </source>
</evidence>
<evidence type="ECO:0000256" key="11">
    <source>
        <dbReference type="ARBA" id="ARBA00023015"/>
    </source>
</evidence>
<comment type="caution">
    <text evidence="16">The sequence shown here is derived from an EMBL/GenBank/DDBJ whole genome shotgun (WGS) entry which is preliminary data.</text>
</comment>
<keyword evidence="7" id="KW-0678">Repressor</keyword>
<evidence type="ECO:0000256" key="12">
    <source>
        <dbReference type="ARBA" id="ARBA00023125"/>
    </source>
</evidence>
<evidence type="ECO:0000256" key="7">
    <source>
        <dbReference type="ARBA" id="ARBA00022491"/>
    </source>
</evidence>